<dbReference type="PROSITE" id="PS52045">
    <property type="entry name" value="NEPROSIN_PEP_CD"/>
    <property type="match status" value="1"/>
</dbReference>
<name>A0A921RZT4_SORBI</name>
<dbReference type="AlphaFoldDB" id="A0A921RZT4"/>
<organism evidence="2 3">
    <name type="scientific">Sorghum bicolor</name>
    <name type="common">Sorghum</name>
    <name type="synonym">Sorghum vulgare</name>
    <dbReference type="NCBI Taxonomy" id="4558"/>
    <lineage>
        <taxon>Eukaryota</taxon>
        <taxon>Viridiplantae</taxon>
        <taxon>Streptophyta</taxon>
        <taxon>Embryophyta</taxon>
        <taxon>Tracheophyta</taxon>
        <taxon>Spermatophyta</taxon>
        <taxon>Magnoliopsida</taxon>
        <taxon>Liliopsida</taxon>
        <taxon>Poales</taxon>
        <taxon>Poaceae</taxon>
        <taxon>PACMAD clade</taxon>
        <taxon>Panicoideae</taxon>
        <taxon>Andropogonodae</taxon>
        <taxon>Andropogoneae</taxon>
        <taxon>Sorghinae</taxon>
        <taxon>Sorghum</taxon>
    </lineage>
</organism>
<dbReference type="InterPro" id="IPR025521">
    <property type="entry name" value="Neprosin_propep"/>
</dbReference>
<dbReference type="Proteomes" id="UP000807115">
    <property type="component" value="Chromosome 1"/>
</dbReference>
<dbReference type="InterPro" id="IPR004314">
    <property type="entry name" value="Neprosin"/>
</dbReference>
<gene>
    <name evidence="2" type="ORF">BDA96_01G250900</name>
</gene>
<evidence type="ECO:0000259" key="1">
    <source>
        <dbReference type="PROSITE" id="PS52045"/>
    </source>
</evidence>
<dbReference type="InterPro" id="IPR053168">
    <property type="entry name" value="Glutamic_endopeptidase"/>
</dbReference>
<accession>A0A921RZT4</accession>
<sequence>MTIELCLYNAPGEQSDNGDVIDCVHVYHHQPELKKHPSPRMNVTAMAAAAAARLQARPQTWQKYGSCPEGTAPIRRASPNANSEVVERVLRASPFGRPGGAGKVVLPESMDTSKGKVEVAAAYACNAPYLGARVHIPHWHVNVHPDEFSMNYLLIGYTLDSKFRPFPGHSPPDSLPNQIAVGLVNDGGVHNNCFNLDCGGFHVQPSPYALGGAWNGVSQLGGDRFTIPVSIHRDPTEEKWWVSVKGHDIGYYPESVFDTRFPEAFYVEMGGRVLNTRPGGKHTTTPMGSGMPPCAGWRFAAEAGSYYAVNYNGVISNDWADRTVVTTPGCYDAKPRGFDKNKGGYFVLFGGPGGIYCDK</sequence>
<dbReference type="PANTHER" id="PTHR31589">
    <property type="entry name" value="PROTEIN, PUTATIVE (DUF239)-RELATED-RELATED"/>
    <property type="match status" value="1"/>
</dbReference>
<proteinExistence type="predicted"/>
<evidence type="ECO:0000313" key="2">
    <source>
        <dbReference type="EMBL" id="KAG0549383.1"/>
    </source>
</evidence>
<evidence type="ECO:0000313" key="3">
    <source>
        <dbReference type="Proteomes" id="UP000807115"/>
    </source>
</evidence>
<dbReference type="Pfam" id="PF14365">
    <property type="entry name" value="Neprosin_AP"/>
    <property type="match status" value="1"/>
</dbReference>
<comment type="caution">
    <text evidence="2">The sequence shown here is derived from an EMBL/GenBank/DDBJ whole genome shotgun (WGS) entry which is preliminary data.</text>
</comment>
<dbReference type="Pfam" id="PF03080">
    <property type="entry name" value="Neprosin"/>
    <property type="match status" value="1"/>
</dbReference>
<dbReference type="PANTHER" id="PTHR31589:SF219">
    <property type="entry name" value="OS06G0144400 PROTEIN"/>
    <property type="match status" value="1"/>
</dbReference>
<feature type="domain" description="Neprosin PEP catalytic" evidence="1">
    <location>
        <begin position="109"/>
        <end position="358"/>
    </location>
</feature>
<reference evidence="2" key="1">
    <citation type="journal article" date="2019" name="BMC Genomics">
        <title>A new reference genome for Sorghum bicolor reveals high levels of sequence similarity between sweet and grain genotypes: implications for the genetics of sugar metabolism.</title>
        <authorList>
            <person name="Cooper E.A."/>
            <person name="Brenton Z.W."/>
            <person name="Flinn B.S."/>
            <person name="Jenkins J."/>
            <person name="Shu S."/>
            <person name="Flowers D."/>
            <person name="Luo F."/>
            <person name="Wang Y."/>
            <person name="Xia P."/>
            <person name="Barry K."/>
            <person name="Daum C."/>
            <person name="Lipzen A."/>
            <person name="Yoshinaga Y."/>
            <person name="Schmutz J."/>
            <person name="Saski C."/>
            <person name="Vermerris W."/>
            <person name="Kresovich S."/>
        </authorList>
    </citation>
    <scope>NUCLEOTIDE SEQUENCE</scope>
</reference>
<dbReference type="EMBL" id="CM027680">
    <property type="protein sequence ID" value="KAG0549383.1"/>
    <property type="molecule type" value="Genomic_DNA"/>
</dbReference>
<reference evidence="2" key="2">
    <citation type="submission" date="2020-10" db="EMBL/GenBank/DDBJ databases">
        <authorList>
            <person name="Cooper E.A."/>
            <person name="Brenton Z.W."/>
            <person name="Flinn B.S."/>
            <person name="Jenkins J."/>
            <person name="Shu S."/>
            <person name="Flowers D."/>
            <person name="Luo F."/>
            <person name="Wang Y."/>
            <person name="Xia P."/>
            <person name="Barry K."/>
            <person name="Daum C."/>
            <person name="Lipzen A."/>
            <person name="Yoshinaga Y."/>
            <person name="Schmutz J."/>
            <person name="Saski C."/>
            <person name="Vermerris W."/>
            <person name="Kresovich S."/>
        </authorList>
    </citation>
    <scope>NUCLEOTIDE SEQUENCE</scope>
</reference>
<protein>
    <recommendedName>
        <fullName evidence="1">Neprosin PEP catalytic domain-containing protein</fullName>
    </recommendedName>
</protein>